<dbReference type="EMBL" id="AE001437">
    <property type="protein sequence ID" value="AAK79090.1"/>
    <property type="molecule type" value="Genomic_DNA"/>
</dbReference>
<dbReference type="OrthoDB" id="4387735at2"/>
<dbReference type="AlphaFoldDB" id="Q97K05"/>
<organism evidence="1 2">
    <name type="scientific">Clostridium acetobutylicum (strain ATCC 824 / DSM 792 / JCM 1419 / IAM 19013 / LMG 5710 / NBRC 13948 / NRRL B-527 / VKM B-1787 / 2291 / W)</name>
    <dbReference type="NCBI Taxonomy" id="272562"/>
    <lineage>
        <taxon>Bacteria</taxon>
        <taxon>Bacillati</taxon>
        <taxon>Bacillota</taxon>
        <taxon>Clostridia</taxon>
        <taxon>Eubacteriales</taxon>
        <taxon>Clostridiaceae</taxon>
        <taxon>Clostridium</taxon>
    </lineage>
</organism>
<dbReference type="eggNOG" id="ENOG50333VQ">
    <property type="taxonomic scope" value="Bacteria"/>
</dbReference>
<name>Q97K05_CLOAB</name>
<keyword evidence="2" id="KW-1185">Reference proteome</keyword>
<dbReference type="STRING" id="272562.CA_C1116"/>
<dbReference type="PIR" id="G97037">
    <property type="entry name" value="G97037"/>
</dbReference>
<dbReference type="HOGENOM" id="CLU_1308310_0_0_9"/>
<gene>
    <name evidence="1" type="ordered locus">CA_C1116</name>
</gene>
<proteinExistence type="predicted"/>
<evidence type="ECO:0000313" key="2">
    <source>
        <dbReference type="Proteomes" id="UP000000814"/>
    </source>
</evidence>
<reference evidence="1 2" key="1">
    <citation type="journal article" date="2001" name="J. Bacteriol.">
        <title>Genome sequence and comparative analysis of the solvent-producing bacterium Clostridium acetobutylicum.</title>
        <authorList>
            <person name="Nolling J."/>
            <person name="Breton G."/>
            <person name="Omelchenko M.V."/>
            <person name="Makarova K.S."/>
            <person name="Zeng Q."/>
            <person name="Gibson R."/>
            <person name="Lee H.M."/>
            <person name="Dubois J."/>
            <person name="Qiu D."/>
            <person name="Hitti J."/>
            <person name="Wolf Y.I."/>
            <person name="Tatusov R.L."/>
            <person name="Sabathe F."/>
            <person name="Doucette-Stamm L."/>
            <person name="Soucaille P."/>
            <person name="Daly M.J."/>
            <person name="Bennett G.N."/>
            <person name="Koonin E.V."/>
            <person name="Smith D.R."/>
        </authorList>
    </citation>
    <scope>NUCLEOTIDE SEQUENCE [LARGE SCALE GENOMIC DNA]</scope>
    <source>
        <strain evidence="2">ATCC 824 / DSM 792 / JCM 1419 / LMG 5710 / VKM B-1787</strain>
    </source>
</reference>
<dbReference type="PATRIC" id="fig|272562.8.peg.1324"/>
<evidence type="ECO:0000313" key="1">
    <source>
        <dbReference type="EMBL" id="AAK79090.1"/>
    </source>
</evidence>
<sequence length="210" mass="23701">MEVTNSFGFKKPAFGQDQKILDLVNIIRDNADISESQLKRLSDALNVWGSHNGSIVFYQEDPNKIYIQPAQEVVIRSSYSNGSHNSDAKLTVVGDLYVSGAKHRTVKTKCYGKIGLNAYETADCLFGDVGESKLVNGTSTIELDKVFLETVNTKDCSYQVFLTKYGKGDIWVEERNPTNFTVKGTTDIKFTWEIKAKQKYYEKCRLPEIK</sequence>
<dbReference type="GeneID" id="44997627"/>
<dbReference type="RefSeq" id="WP_010964431.1">
    <property type="nucleotide sequence ID" value="NC_003030.1"/>
</dbReference>
<protein>
    <submittedName>
        <fullName evidence="1">Uncharacterized protein</fullName>
    </submittedName>
</protein>
<dbReference type="KEGG" id="cac:CA_C1116"/>
<dbReference type="Proteomes" id="UP000000814">
    <property type="component" value="Chromosome"/>
</dbReference>
<accession>Q97K05</accession>